<dbReference type="Pfam" id="PF00440">
    <property type="entry name" value="TetR_N"/>
    <property type="match status" value="1"/>
</dbReference>
<evidence type="ECO:0000256" key="2">
    <source>
        <dbReference type="ARBA" id="ARBA00011738"/>
    </source>
</evidence>
<evidence type="ECO:0000256" key="5">
    <source>
        <dbReference type="ARBA" id="ARBA00023015"/>
    </source>
</evidence>
<evidence type="ECO:0000313" key="11">
    <source>
        <dbReference type="EMBL" id="MBJ6369175.1"/>
    </source>
</evidence>
<reference evidence="11" key="1">
    <citation type="submission" date="2020-12" db="EMBL/GenBank/DDBJ databases">
        <title>Snuella sp. nov., isolated from sediment in Incheon.</title>
        <authorList>
            <person name="Kim W."/>
        </authorList>
    </citation>
    <scope>NUCLEOTIDE SEQUENCE</scope>
    <source>
        <strain evidence="11">CAU 1569</strain>
    </source>
</reference>
<evidence type="ECO:0000256" key="1">
    <source>
        <dbReference type="ARBA" id="ARBA00002291"/>
    </source>
</evidence>
<dbReference type="InterPro" id="IPR041646">
    <property type="entry name" value="IcaR_C"/>
</dbReference>
<evidence type="ECO:0000256" key="9">
    <source>
        <dbReference type="PROSITE-ProRule" id="PRU00335"/>
    </source>
</evidence>
<dbReference type="PROSITE" id="PS50977">
    <property type="entry name" value="HTH_TETR_2"/>
    <property type="match status" value="1"/>
</dbReference>
<gene>
    <name evidence="11" type="ORF">JF259_13855</name>
</gene>
<dbReference type="InterPro" id="IPR050624">
    <property type="entry name" value="HTH-type_Tx_Regulator"/>
</dbReference>
<comment type="function">
    <text evidence="1">Represses transcription of the icaADBC operon necessary for biofilm production.</text>
</comment>
<dbReference type="GO" id="GO:0003677">
    <property type="term" value="F:DNA binding"/>
    <property type="evidence" value="ECO:0007669"/>
    <property type="project" value="UniProtKB-UniRule"/>
</dbReference>
<evidence type="ECO:0000256" key="6">
    <source>
        <dbReference type="ARBA" id="ARBA00023125"/>
    </source>
</evidence>
<keyword evidence="12" id="KW-1185">Reference proteome</keyword>
<protein>
    <recommendedName>
        <fullName evidence="3">Biofilm operon icaADBC HTH-type negative transcriptional regulator IcaR</fullName>
    </recommendedName>
    <alternativeName>
        <fullName evidence="8">Intercellular adhesion protein R</fullName>
    </alternativeName>
</protein>
<evidence type="ECO:0000256" key="7">
    <source>
        <dbReference type="ARBA" id="ARBA00023163"/>
    </source>
</evidence>
<dbReference type="Pfam" id="PF18665">
    <property type="entry name" value="TetR_C_37"/>
    <property type="match status" value="1"/>
</dbReference>
<organism evidence="11 12">
    <name type="scientific">Snuella sedimenti</name>
    <dbReference type="NCBI Taxonomy" id="2798802"/>
    <lineage>
        <taxon>Bacteria</taxon>
        <taxon>Pseudomonadati</taxon>
        <taxon>Bacteroidota</taxon>
        <taxon>Flavobacteriia</taxon>
        <taxon>Flavobacteriales</taxon>
        <taxon>Flavobacteriaceae</taxon>
        <taxon>Snuella</taxon>
    </lineage>
</organism>
<dbReference type="SUPFAM" id="SSF48498">
    <property type="entry name" value="Tetracyclin repressor-like, C-terminal domain"/>
    <property type="match status" value="1"/>
</dbReference>
<dbReference type="InterPro" id="IPR009057">
    <property type="entry name" value="Homeodomain-like_sf"/>
</dbReference>
<keyword evidence="4" id="KW-0678">Repressor</keyword>
<feature type="domain" description="HTH tetR-type" evidence="10">
    <location>
        <begin position="8"/>
        <end position="68"/>
    </location>
</feature>
<evidence type="ECO:0000259" key="10">
    <source>
        <dbReference type="PROSITE" id="PS50977"/>
    </source>
</evidence>
<dbReference type="PANTHER" id="PTHR43479:SF11">
    <property type="entry name" value="ACREF_ENVCD OPERON REPRESSOR-RELATED"/>
    <property type="match status" value="1"/>
</dbReference>
<keyword evidence="7" id="KW-0804">Transcription</keyword>
<dbReference type="EMBL" id="JAELVQ010000021">
    <property type="protein sequence ID" value="MBJ6369175.1"/>
    <property type="molecule type" value="Genomic_DNA"/>
</dbReference>
<feature type="DNA-binding region" description="H-T-H motif" evidence="9">
    <location>
        <begin position="31"/>
        <end position="50"/>
    </location>
</feature>
<dbReference type="AlphaFoldDB" id="A0A8J7IXN2"/>
<sequence length="208" mass="23976">MGRKSLKSVRQKEIISAFYIVAKQEGLENTSVAKVANEMGINTSLILHYFKSKDALLFGLIHYILENYKSLYTINTDESSDVKLLQTIDNLFSRDWNNLIDDGVFYSCYTLIFRDDNIKTAFKDLHDSLREFLAEIIEDAKKDGIIDVTDSKETAELIFVLVEGAYYYLSLFDTNDKTYIEKTERYKQAALQMLNFKQKPSPSSLLNN</sequence>
<dbReference type="InterPro" id="IPR001647">
    <property type="entry name" value="HTH_TetR"/>
</dbReference>
<proteinExistence type="predicted"/>
<comment type="subunit">
    <text evidence="2">Homodimer.</text>
</comment>
<dbReference type="PANTHER" id="PTHR43479">
    <property type="entry name" value="ACREF/ENVCD OPERON REPRESSOR-RELATED"/>
    <property type="match status" value="1"/>
</dbReference>
<dbReference type="InterPro" id="IPR036271">
    <property type="entry name" value="Tet_transcr_reg_TetR-rel_C_sf"/>
</dbReference>
<keyword evidence="6 9" id="KW-0238">DNA-binding</keyword>
<evidence type="ECO:0000256" key="8">
    <source>
        <dbReference type="ARBA" id="ARBA00030200"/>
    </source>
</evidence>
<name>A0A8J7IXN2_9FLAO</name>
<keyword evidence="5" id="KW-0805">Transcription regulation</keyword>
<dbReference type="Gene3D" id="1.10.357.10">
    <property type="entry name" value="Tetracycline Repressor, domain 2"/>
    <property type="match status" value="1"/>
</dbReference>
<dbReference type="RefSeq" id="WP_199116037.1">
    <property type="nucleotide sequence ID" value="NZ_JAELVQ010000021.1"/>
</dbReference>
<evidence type="ECO:0000313" key="12">
    <source>
        <dbReference type="Proteomes" id="UP000610931"/>
    </source>
</evidence>
<accession>A0A8J7IXN2</accession>
<dbReference type="Proteomes" id="UP000610931">
    <property type="component" value="Unassembled WGS sequence"/>
</dbReference>
<evidence type="ECO:0000256" key="4">
    <source>
        <dbReference type="ARBA" id="ARBA00022491"/>
    </source>
</evidence>
<evidence type="ECO:0000256" key="3">
    <source>
        <dbReference type="ARBA" id="ARBA00014341"/>
    </source>
</evidence>
<comment type="caution">
    <text evidence="11">The sequence shown here is derived from an EMBL/GenBank/DDBJ whole genome shotgun (WGS) entry which is preliminary data.</text>
</comment>
<dbReference type="SUPFAM" id="SSF46689">
    <property type="entry name" value="Homeodomain-like"/>
    <property type="match status" value="1"/>
</dbReference>